<evidence type="ECO:0000313" key="3">
    <source>
        <dbReference type="Proteomes" id="UP000184671"/>
    </source>
</evidence>
<sequence length="41" mass="4500">MTKKGMTKADAQRIQSHSDKTGSSKDFKARAMSAGEKNSKR</sequence>
<feature type="region of interest" description="Disordered" evidence="1">
    <location>
        <begin position="1"/>
        <end position="41"/>
    </location>
</feature>
<gene>
    <name evidence="2" type="ORF">L21_2316</name>
</gene>
<organism evidence="2 3">
    <name type="scientific">Methanoculleus chikugoensis</name>
    <dbReference type="NCBI Taxonomy" id="118126"/>
    <lineage>
        <taxon>Archaea</taxon>
        <taxon>Methanobacteriati</taxon>
        <taxon>Methanobacteriota</taxon>
        <taxon>Stenosarchaea group</taxon>
        <taxon>Methanomicrobia</taxon>
        <taxon>Methanomicrobiales</taxon>
        <taxon>Methanomicrobiaceae</taxon>
        <taxon>Methanoculleus</taxon>
    </lineage>
</organism>
<proteinExistence type="predicted"/>
<reference evidence="2 3" key="1">
    <citation type="submission" date="2016-08" db="EMBL/GenBank/DDBJ databases">
        <authorList>
            <person name="Seilhamer J.J."/>
        </authorList>
    </citation>
    <scope>NUCLEOTIDE SEQUENCE [LARGE SCALE GENOMIC DNA]</scope>
    <source>
        <strain evidence="2">L21-II-0</strain>
    </source>
</reference>
<dbReference type="AlphaFoldDB" id="A0A1M4MND8"/>
<dbReference type="Proteomes" id="UP000184671">
    <property type="component" value="Unassembled WGS sequence"/>
</dbReference>
<evidence type="ECO:0008006" key="4">
    <source>
        <dbReference type="Google" id="ProtNLM"/>
    </source>
</evidence>
<evidence type="ECO:0000313" key="2">
    <source>
        <dbReference type="EMBL" id="SCL76386.1"/>
    </source>
</evidence>
<accession>A0A1M4MND8</accession>
<name>A0A1M4MND8_9EURY</name>
<protein>
    <recommendedName>
        <fullName evidence="4">SMP domain-containing protein</fullName>
    </recommendedName>
</protein>
<dbReference type="EMBL" id="FMID01000055">
    <property type="protein sequence ID" value="SCL76386.1"/>
    <property type="molecule type" value="Genomic_DNA"/>
</dbReference>
<evidence type="ECO:0000256" key="1">
    <source>
        <dbReference type="SAM" id="MobiDB-lite"/>
    </source>
</evidence>
<feature type="compositionally biased region" description="Basic and acidic residues" evidence="1">
    <location>
        <begin position="16"/>
        <end position="29"/>
    </location>
</feature>